<dbReference type="PROSITE" id="PS00282">
    <property type="entry name" value="KAZAL_1"/>
    <property type="match status" value="1"/>
</dbReference>
<evidence type="ECO:0000313" key="2">
    <source>
        <dbReference type="EMBL" id="MFC3389007.1"/>
    </source>
</evidence>
<keyword evidence="3" id="KW-1185">Reference proteome</keyword>
<dbReference type="Proteomes" id="UP001595637">
    <property type="component" value="Unassembled WGS sequence"/>
</dbReference>
<protein>
    <recommendedName>
        <fullName evidence="1">Kazal-like domain-containing protein</fullName>
    </recommendedName>
</protein>
<comment type="caution">
    <text evidence="2">The sequence shown here is derived from an EMBL/GenBank/DDBJ whole genome shotgun (WGS) entry which is preliminary data.</text>
</comment>
<feature type="domain" description="Kazal-like" evidence="1">
    <location>
        <begin position="28"/>
        <end position="50"/>
    </location>
</feature>
<dbReference type="EMBL" id="JBHRVQ010000001">
    <property type="protein sequence ID" value="MFC3389007.1"/>
    <property type="molecule type" value="Genomic_DNA"/>
</dbReference>
<evidence type="ECO:0000259" key="1">
    <source>
        <dbReference type="PROSITE" id="PS00282"/>
    </source>
</evidence>
<evidence type="ECO:0000313" key="3">
    <source>
        <dbReference type="Proteomes" id="UP001595637"/>
    </source>
</evidence>
<accession>A0ABV7N7A9</accession>
<organism evidence="2 3">
    <name type="scientific">Salinicoccus sesuvii</name>
    <dbReference type="NCBI Taxonomy" id="868281"/>
    <lineage>
        <taxon>Bacteria</taxon>
        <taxon>Bacillati</taxon>
        <taxon>Bacillota</taxon>
        <taxon>Bacilli</taxon>
        <taxon>Bacillales</taxon>
        <taxon>Staphylococcaceae</taxon>
        <taxon>Salinicoccus</taxon>
    </lineage>
</organism>
<dbReference type="RefSeq" id="WP_380655360.1">
    <property type="nucleotide sequence ID" value="NZ_JBHRVQ010000001.1"/>
</dbReference>
<gene>
    <name evidence="2" type="ORF">ACFOEO_10515</name>
</gene>
<reference evidence="3" key="1">
    <citation type="journal article" date="2019" name="Int. J. Syst. Evol. Microbiol.">
        <title>The Global Catalogue of Microorganisms (GCM) 10K type strain sequencing project: providing services to taxonomists for standard genome sequencing and annotation.</title>
        <authorList>
            <consortium name="The Broad Institute Genomics Platform"/>
            <consortium name="The Broad Institute Genome Sequencing Center for Infectious Disease"/>
            <person name="Wu L."/>
            <person name="Ma J."/>
        </authorList>
    </citation>
    <scope>NUCLEOTIDE SEQUENCE [LARGE SCALE GENOMIC DNA]</scope>
    <source>
        <strain evidence="3">CCM 7756</strain>
    </source>
</reference>
<name>A0ABV7N7A9_9STAP</name>
<proteinExistence type="predicted"/>
<sequence length="71" mass="8284">MEKYSSEQIDKLLEQKKENHQLKSRENCTHNDIVKCFLNGKAYSYVCMDCGYSSKSRSSFFSFPQSDQQMG</sequence>
<dbReference type="InterPro" id="IPR002350">
    <property type="entry name" value="Kazal_dom"/>
</dbReference>